<sequence>MSWGHLFGLLSFLVTVSSADVSAAPNVVDLGYAKYQGFVNKNTSNTEFLGMRFAAAPIGALRWREPQTPTTIAGIQQANTLPNACFQAGSGTNAINPFRLQNSNTSSGGYQGGSSATFDGNDLIRESGAGVVAVTIQYRLGVFGFLPGQKVKNNGLLNAGLLDQQFALKWVQQNIRKFGGDPDKVTIWGESAGAGSVLQHIVANGGRTEPPLFRGAISSSLYFPPQYQFNDPILEANNSIRNALFSEVSSQTGCASASDTMTCLRAVNPAVLQNTNVNITSNAFFGTFIFVPVVDGTFITQRPTELLKERRVNGDAFLAVTNTFEGAAFVDASTASTVQIENFAGQLFPRFGTKEAAETAAQYQGVGTPLAQAIGIMGESIFICPTHTILSAFSGRSFKGEFAVPPGGHGNDVVYYFPSQSASGVPPFNNTAFDKSFPESFLNFAMSLNPNVKWDPTGDVTPLWNTWNGQNEMLFNRSDTNAAVIHPITTSEALLQRCNFWQSVTALTSQ</sequence>
<keyword evidence="2 3" id="KW-0378">Hydrolase</keyword>
<feature type="domain" description="Carboxylesterase type B" evidence="4">
    <location>
        <begin position="107"/>
        <end position="482"/>
    </location>
</feature>
<dbReference type="InterPro" id="IPR002018">
    <property type="entry name" value="CarbesteraseB"/>
</dbReference>
<dbReference type="OrthoDB" id="408631at2759"/>
<name>A0A5C3LQY4_9AGAR</name>
<dbReference type="AlphaFoldDB" id="A0A5C3LQY4"/>
<dbReference type="Pfam" id="PF00135">
    <property type="entry name" value="COesterase"/>
    <property type="match status" value="2"/>
</dbReference>
<dbReference type="InterPro" id="IPR019826">
    <property type="entry name" value="Carboxylesterase_B_AS"/>
</dbReference>
<evidence type="ECO:0000256" key="1">
    <source>
        <dbReference type="ARBA" id="ARBA00005964"/>
    </source>
</evidence>
<protein>
    <recommendedName>
        <fullName evidence="3">Carboxylic ester hydrolase</fullName>
        <ecNumber evidence="3">3.1.1.-</ecNumber>
    </recommendedName>
</protein>
<dbReference type="STRING" id="68775.A0A5C3LQY4"/>
<dbReference type="GO" id="GO:0016787">
    <property type="term" value="F:hydrolase activity"/>
    <property type="evidence" value="ECO:0007669"/>
    <property type="project" value="UniProtKB-KW"/>
</dbReference>
<keyword evidence="6" id="KW-1185">Reference proteome</keyword>
<evidence type="ECO:0000256" key="3">
    <source>
        <dbReference type="RuleBase" id="RU361235"/>
    </source>
</evidence>
<dbReference type="EMBL" id="ML213620">
    <property type="protein sequence ID" value="TFK35569.1"/>
    <property type="molecule type" value="Genomic_DNA"/>
</dbReference>
<feature type="chain" id="PRO_5023078741" description="Carboxylic ester hydrolase" evidence="3">
    <location>
        <begin position="20"/>
        <end position="510"/>
    </location>
</feature>
<evidence type="ECO:0000259" key="4">
    <source>
        <dbReference type="Pfam" id="PF00135"/>
    </source>
</evidence>
<dbReference type="PANTHER" id="PTHR11559">
    <property type="entry name" value="CARBOXYLESTERASE"/>
    <property type="match status" value="1"/>
</dbReference>
<gene>
    <name evidence="5" type="ORF">BDQ12DRAFT_714621</name>
</gene>
<dbReference type="PROSITE" id="PS00122">
    <property type="entry name" value="CARBOXYLESTERASE_B_1"/>
    <property type="match status" value="1"/>
</dbReference>
<feature type="signal peptide" evidence="3">
    <location>
        <begin position="1"/>
        <end position="19"/>
    </location>
</feature>
<dbReference type="InterPro" id="IPR029058">
    <property type="entry name" value="AB_hydrolase_fold"/>
</dbReference>
<comment type="similarity">
    <text evidence="1 3">Belongs to the type-B carboxylesterase/lipase family.</text>
</comment>
<feature type="domain" description="Carboxylesterase type B" evidence="4">
    <location>
        <begin position="26"/>
        <end position="93"/>
    </location>
</feature>
<evidence type="ECO:0000313" key="5">
    <source>
        <dbReference type="EMBL" id="TFK35569.1"/>
    </source>
</evidence>
<dbReference type="InterPro" id="IPR050309">
    <property type="entry name" value="Type-B_Carboxylest/Lipase"/>
</dbReference>
<dbReference type="EC" id="3.1.1.-" evidence="3"/>
<organism evidence="5 6">
    <name type="scientific">Crucibulum laeve</name>
    <dbReference type="NCBI Taxonomy" id="68775"/>
    <lineage>
        <taxon>Eukaryota</taxon>
        <taxon>Fungi</taxon>
        <taxon>Dikarya</taxon>
        <taxon>Basidiomycota</taxon>
        <taxon>Agaricomycotina</taxon>
        <taxon>Agaricomycetes</taxon>
        <taxon>Agaricomycetidae</taxon>
        <taxon>Agaricales</taxon>
        <taxon>Agaricineae</taxon>
        <taxon>Nidulariaceae</taxon>
        <taxon>Crucibulum</taxon>
    </lineage>
</organism>
<dbReference type="Gene3D" id="3.40.50.1820">
    <property type="entry name" value="alpha/beta hydrolase"/>
    <property type="match status" value="1"/>
</dbReference>
<evidence type="ECO:0000256" key="2">
    <source>
        <dbReference type="ARBA" id="ARBA00022801"/>
    </source>
</evidence>
<dbReference type="SUPFAM" id="SSF53474">
    <property type="entry name" value="alpha/beta-Hydrolases"/>
    <property type="match status" value="1"/>
</dbReference>
<accession>A0A5C3LQY4</accession>
<keyword evidence="3" id="KW-0732">Signal</keyword>
<dbReference type="Proteomes" id="UP000308652">
    <property type="component" value="Unassembled WGS sequence"/>
</dbReference>
<reference evidence="5 6" key="1">
    <citation type="journal article" date="2019" name="Nat. Ecol. Evol.">
        <title>Megaphylogeny resolves global patterns of mushroom evolution.</title>
        <authorList>
            <person name="Varga T."/>
            <person name="Krizsan K."/>
            <person name="Foldi C."/>
            <person name="Dima B."/>
            <person name="Sanchez-Garcia M."/>
            <person name="Sanchez-Ramirez S."/>
            <person name="Szollosi G.J."/>
            <person name="Szarkandi J.G."/>
            <person name="Papp V."/>
            <person name="Albert L."/>
            <person name="Andreopoulos W."/>
            <person name="Angelini C."/>
            <person name="Antonin V."/>
            <person name="Barry K.W."/>
            <person name="Bougher N.L."/>
            <person name="Buchanan P."/>
            <person name="Buyck B."/>
            <person name="Bense V."/>
            <person name="Catcheside P."/>
            <person name="Chovatia M."/>
            <person name="Cooper J."/>
            <person name="Damon W."/>
            <person name="Desjardin D."/>
            <person name="Finy P."/>
            <person name="Geml J."/>
            <person name="Haridas S."/>
            <person name="Hughes K."/>
            <person name="Justo A."/>
            <person name="Karasinski D."/>
            <person name="Kautmanova I."/>
            <person name="Kiss B."/>
            <person name="Kocsube S."/>
            <person name="Kotiranta H."/>
            <person name="LaButti K.M."/>
            <person name="Lechner B.E."/>
            <person name="Liimatainen K."/>
            <person name="Lipzen A."/>
            <person name="Lukacs Z."/>
            <person name="Mihaltcheva S."/>
            <person name="Morgado L.N."/>
            <person name="Niskanen T."/>
            <person name="Noordeloos M.E."/>
            <person name="Ohm R.A."/>
            <person name="Ortiz-Santana B."/>
            <person name="Ovrebo C."/>
            <person name="Racz N."/>
            <person name="Riley R."/>
            <person name="Savchenko A."/>
            <person name="Shiryaev A."/>
            <person name="Soop K."/>
            <person name="Spirin V."/>
            <person name="Szebenyi C."/>
            <person name="Tomsovsky M."/>
            <person name="Tulloss R.E."/>
            <person name="Uehling J."/>
            <person name="Grigoriev I.V."/>
            <person name="Vagvolgyi C."/>
            <person name="Papp T."/>
            <person name="Martin F.M."/>
            <person name="Miettinen O."/>
            <person name="Hibbett D.S."/>
            <person name="Nagy L.G."/>
        </authorList>
    </citation>
    <scope>NUCLEOTIDE SEQUENCE [LARGE SCALE GENOMIC DNA]</scope>
    <source>
        <strain evidence="5 6">CBS 166.37</strain>
    </source>
</reference>
<evidence type="ECO:0000313" key="6">
    <source>
        <dbReference type="Proteomes" id="UP000308652"/>
    </source>
</evidence>
<proteinExistence type="inferred from homology"/>